<reference evidence="1 4" key="3">
    <citation type="submission" date="2019-12" db="EMBL/GenBank/DDBJ databases">
        <title>Draft Genome Sequences of Six Type Strains of the Genus Massilia.</title>
        <authorList>
            <person name="Miess H."/>
            <person name="Frediansyah A."/>
            <person name="Goeker M."/>
            <person name="Gross H."/>
        </authorList>
    </citation>
    <scope>NUCLEOTIDE SEQUENCE [LARGE SCALE GENOMIC DNA]</scope>
    <source>
        <strain evidence="1 4">DSM 26639</strain>
    </source>
</reference>
<evidence type="ECO:0000313" key="3">
    <source>
        <dbReference type="Proteomes" id="UP000315112"/>
    </source>
</evidence>
<dbReference type="AlphaFoldDB" id="A0A562PCN9"/>
<proteinExistence type="predicted"/>
<protein>
    <recommendedName>
        <fullName evidence="5">Lipoprotein</fullName>
    </recommendedName>
</protein>
<dbReference type="Proteomes" id="UP000437862">
    <property type="component" value="Chromosome"/>
</dbReference>
<sequence>MNRLLIATLVGTLLAGCGSSDDPAPVQPTVTLPELAAGVYAVSSGDEASPAAGKYYVAADGTALAILNDTKEQAQVLYRRAGKDAWQATPAVKQDTAVRFLGTNPLPSAAVDSAGLAGSYAVRLASGATAAFTFSGAGDIAAGGSTCKLSGKASASPLPGTLKLTLNATGCGDLPAAGEGYLVVDADYAPARFRLVTASGATLTDLWAYAE</sequence>
<dbReference type="EMBL" id="CP046904">
    <property type="protein sequence ID" value="QGZ40083.1"/>
    <property type="molecule type" value="Genomic_DNA"/>
</dbReference>
<dbReference type="Proteomes" id="UP000315112">
    <property type="component" value="Unassembled WGS sequence"/>
</dbReference>
<reference evidence="2 3" key="1">
    <citation type="journal article" date="2015" name="Stand. Genomic Sci.">
        <title>Genomic Encyclopedia of Bacterial and Archaeal Type Strains, Phase III: the genomes of soil and plant-associated and newly described type strains.</title>
        <authorList>
            <person name="Whitman W.B."/>
            <person name="Woyke T."/>
            <person name="Klenk H.P."/>
            <person name="Zhou Y."/>
            <person name="Lilburn T.G."/>
            <person name="Beck B.J."/>
            <person name="De Vos P."/>
            <person name="Vandamme P."/>
            <person name="Eisen J.A."/>
            <person name="Garrity G."/>
            <person name="Hugenholtz P."/>
            <person name="Kyrpides N.C."/>
        </authorList>
    </citation>
    <scope>NUCLEOTIDE SEQUENCE [LARGE SCALE GENOMIC DNA]</scope>
    <source>
        <strain evidence="2 3">CGMCC 1.10685</strain>
    </source>
</reference>
<evidence type="ECO:0000313" key="4">
    <source>
        <dbReference type="Proteomes" id="UP000437862"/>
    </source>
</evidence>
<accession>A0A562PCN9</accession>
<name>A0A562PCN9_9BURK</name>
<reference evidence="2" key="2">
    <citation type="submission" date="2019-07" db="EMBL/GenBank/DDBJ databases">
        <authorList>
            <person name="Whitman W."/>
            <person name="Huntemann M."/>
            <person name="Clum A."/>
            <person name="Pillay M."/>
            <person name="Palaniappan K."/>
            <person name="Varghese N."/>
            <person name="Mikhailova N."/>
            <person name="Stamatis D."/>
            <person name="Reddy T."/>
            <person name="Daum C."/>
            <person name="Shapiro N."/>
            <person name="Ivanova N."/>
            <person name="Kyrpides N."/>
            <person name="Woyke T."/>
        </authorList>
    </citation>
    <scope>NUCLEOTIDE SEQUENCE</scope>
    <source>
        <strain evidence="2">CGMCC 1.10685</strain>
    </source>
</reference>
<dbReference type="PROSITE" id="PS51257">
    <property type="entry name" value="PROKAR_LIPOPROTEIN"/>
    <property type="match status" value="1"/>
</dbReference>
<dbReference type="OrthoDB" id="8854019at2"/>
<evidence type="ECO:0000313" key="1">
    <source>
        <dbReference type="EMBL" id="QGZ40083.1"/>
    </source>
</evidence>
<evidence type="ECO:0008006" key="5">
    <source>
        <dbReference type="Google" id="ProtNLM"/>
    </source>
</evidence>
<gene>
    <name evidence="1" type="ORF">GO485_14120</name>
    <name evidence="2" type="ORF">IP92_05560</name>
</gene>
<dbReference type="EMBL" id="VLKW01000015">
    <property type="protein sequence ID" value="TWI42168.1"/>
    <property type="molecule type" value="Genomic_DNA"/>
</dbReference>
<keyword evidence="4" id="KW-1185">Reference proteome</keyword>
<dbReference type="RefSeq" id="WP_145881506.1">
    <property type="nucleotide sequence ID" value="NZ_CP046904.1"/>
</dbReference>
<organism evidence="2 3">
    <name type="scientific">Pseudoduganella flava</name>
    <dbReference type="NCBI Taxonomy" id="871742"/>
    <lineage>
        <taxon>Bacteria</taxon>
        <taxon>Pseudomonadati</taxon>
        <taxon>Pseudomonadota</taxon>
        <taxon>Betaproteobacteria</taxon>
        <taxon>Burkholderiales</taxon>
        <taxon>Oxalobacteraceae</taxon>
        <taxon>Telluria group</taxon>
        <taxon>Pseudoduganella</taxon>
    </lineage>
</organism>
<evidence type="ECO:0000313" key="2">
    <source>
        <dbReference type="EMBL" id="TWI42168.1"/>
    </source>
</evidence>